<evidence type="ECO:0000313" key="2">
    <source>
        <dbReference type="EMBL" id="GKV19209.1"/>
    </source>
</evidence>
<keyword evidence="3" id="KW-1185">Reference proteome</keyword>
<dbReference type="AlphaFoldDB" id="A0AAV5JX37"/>
<feature type="region of interest" description="Disordered" evidence="1">
    <location>
        <begin position="80"/>
        <end position="119"/>
    </location>
</feature>
<evidence type="ECO:0000256" key="1">
    <source>
        <dbReference type="SAM" id="MobiDB-lite"/>
    </source>
</evidence>
<protein>
    <submittedName>
        <fullName evidence="2">Uncharacterized protein</fullName>
    </submittedName>
</protein>
<comment type="caution">
    <text evidence="2">The sequence shown here is derived from an EMBL/GenBank/DDBJ whole genome shotgun (WGS) entry which is preliminary data.</text>
</comment>
<organism evidence="2 3">
    <name type="scientific">Rubroshorea leprosula</name>
    <dbReference type="NCBI Taxonomy" id="152421"/>
    <lineage>
        <taxon>Eukaryota</taxon>
        <taxon>Viridiplantae</taxon>
        <taxon>Streptophyta</taxon>
        <taxon>Embryophyta</taxon>
        <taxon>Tracheophyta</taxon>
        <taxon>Spermatophyta</taxon>
        <taxon>Magnoliopsida</taxon>
        <taxon>eudicotyledons</taxon>
        <taxon>Gunneridae</taxon>
        <taxon>Pentapetalae</taxon>
        <taxon>rosids</taxon>
        <taxon>malvids</taxon>
        <taxon>Malvales</taxon>
        <taxon>Dipterocarpaceae</taxon>
        <taxon>Rubroshorea</taxon>
    </lineage>
</organism>
<accession>A0AAV5JX37</accession>
<reference evidence="2 3" key="1">
    <citation type="journal article" date="2021" name="Commun. Biol.">
        <title>The genome of Shorea leprosula (Dipterocarpaceae) highlights the ecological relevance of drought in aseasonal tropical rainforests.</title>
        <authorList>
            <person name="Ng K.K.S."/>
            <person name="Kobayashi M.J."/>
            <person name="Fawcett J.A."/>
            <person name="Hatakeyama M."/>
            <person name="Paape T."/>
            <person name="Ng C.H."/>
            <person name="Ang C.C."/>
            <person name="Tnah L.H."/>
            <person name="Lee C.T."/>
            <person name="Nishiyama T."/>
            <person name="Sese J."/>
            <person name="O'Brien M.J."/>
            <person name="Copetti D."/>
            <person name="Mohd Noor M.I."/>
            <person name="Ong R.C."/>
            <person name="Putra M."/>
            <person name="Sireger I.Z."/>
            <person name="Indrioko S."/>
            <person name="Kosugi Y."/>
            <person name="Izuno A."/>
            <person name="Isagi Y."/>
            <person name="Lee S.L."/>
            <person name="Shimizu K.K."/>
        </authorList>
    </citation>
    <scope>NUCLEOTIDE SEQUENCE [LARGE SCALE GENOMIC DNA]</scope>
    <source>
        <strain evidence="2">214</strain>
    </source>
</reference>
<dbReference type="EMBL" id="BPVZ01000052">
    <property type="protein sequence ID" value="GKV19209.1"/>
    <property type="molecule type" value="Genomic_DNA"/>
</dbReference>
<proteinExistence type="predicted"/>
<name>A0AAV5JX37_9ROSI</name>
<gene>
    <name evidence="2" type="ORF">SLEP1_g29498</name>
</gene>
<evidence type="ECO:0000313" key="3">
    <source>
        <dbReference type="Proteomes" id="UP001054252"/>
    </source>
</evidence>
<feature type="compositionally biased region" description="Basic and acidic residues" evidence="1">
    <location>
        <begin position="102"/>
        <end position="116"/>
    </location>
</feature>
<sequence length="207" mass="23747">MDECHLLADKEAAPKINIAENVISFQKNHEKEKGNTSLRHTQMVQNESCFWEGFMIESGSEKEWMGRNLRRPSKLRKKKSRSCASVYRKERKETRQTNLEGGTKRAKEREGEKEMPKFQPGSQIQVAGESVNDSCIENRNGILKRAQEACNIEKIWAFAKEIGAGDYGNEHEVMRRLKDMEERDKELFRKSKVSADVVAGIDGVNLK</sequence>
<dbReference type="Proteomes" id="UP001054252">
    <property type="component" value="Unassembled WGS sequence"/>
</dbReference>